<dbReference type="EMBL" id="PGCI01000015">
    <property type="protein sequence ID" value="PLW49596.1"/>
    <property type="molecule type" value="Genomic_DNA"/>
</dbReference>
<dbReference type="OrthoDB" id="1263307at2759"/>
<dbReference type="Proteomes" id="UP000235388">
    <property type="component" value="Unassembled WGS sequence"/>
</dbReference>
<evidence type="ECO:0000313" key="3">
    <source>
        <dbReference type="EMBL" id="PLW49596.1"/>
    </source>
</evidence>
<reference evidence="5 6" key="1">
    <citation type="submission" date="2017-11" db="EMBL/GenBank/DDBJ databases">
        <title>De novo assembly and phasing of dikaryotic genomes from two isolates of Puccinia coronata f. sp. avenae, the causal agent of oat crown rust.</title>
        <authorList>
            <person name="Miller M.E."/>
            <person name="Zhang Y."/>
            <person name="Omidvar V."/>
            <person name="Sperschneider J."/>
            <person name="Schwessinger B."/>
            <person name="Raley C."/>
            <person name="Palmer J.M."/>
            <person name="Garnica D."/>
            <person name="Upadhyaya N."/>
            <person name="Rathjen J."/>
            <person name="Taylor J.M."/>
            <person name="Park R.F."/>
            <person name="Dodds P.N."/>
            <person name="Hirsch C.D."/>
            <person name="Kianian S.F."/>
            <person name="Figueroa M."/>
        </authorList>
    </citation>
    <scope>NUCLEOTIDE SEQUENCE [LARGE SCALE GENOMIC DNA]</scope>
    <source>
        <strain evidence="4">12NC29</strain>
        <strain evidence="3">12SD80</strain>
    </source>
</reference>
<evidence type="ECO:0000313" key="4">
    <source>
        <dbReference type="EMBL" id="PLW56375.1"/>
    </source>
</evidence>
<protein>
    <recommendedName>
        <fullName evidence="2">AB hydrolase-1 domain-containing protein</fullName>
    </recommendedName>
</protein>
<dbReference type="InterPro" id="IPR000073">
    <property type="entry name" value="AB_hydrolase_1"/>
</dbReference>
<organism evidence="3 6">
    <name type="scientific">Puccinia coronata f. sp. avenae</name>
    <dbReference type="NCBI Taxonomy" id="200324"/>
    <lineage>
        <taxon>Eukaryota</taxon>
        <taxon>Fungi</taxon>
        <taxon>Dikarya</taxon>
        <taxon>Basidiomycota</taxon>
        <taxon>Pucciniomycotina</taxon>
        <taxon>Pucciniomycetes</taxon>
        <taxon>Pucciniales</taxon>
        <taxon>Pucciniaceae</taxon>
        <taxon>Puccinia</taxon>
    </lineage>
</organism>
<dbReference type="PANTHER" id="PTHR37017:SF11">
    <property type="entry name" value="ESTERASE_LIPASE_THIOESTERASE DOMAIN-CONTAINING PROTEIN"/>
    <property type="match status" value="1"/>
</dbReference>
<evidence type="ECO:0000259" key="2">
    <source>
        <dbReference type="Pfam" id="PF12697"/>
    </source>
</evidence>
<keyword evidence="5" id="KW-1185">Reference proteome</keyword>
<feature type="signal peptide" evidence="1">
    <location>
        <begin position="1"/>
        <end position="21"/>
    </location>
</feature>
<keyword evidence="1" id="KW-0732">Signal</keyword>
<dbReference type="InterPro" id="IPR029058">
    <property type="entry name" value="AB_hydrolase_fold"/>
</dbReference>
<dbReference type="STRING" id="200324.A0A2N5VI61"/>
<dbReference type="EMBL" id="PGCJ01000021">
    <property type="protein sequence ID" value="PLW56375.1"/>
    <property type="molecule type" value="Genomic_DNA"/>
</dbReference>
<gene>
    <name evidence="4" type="ORF">PCANC_03466</name>
    <name evidence="3" type="ORF">PCASD_02199</name>
</gene>
<evidence type="ECO:0000313" key="5">
    <source>
        <dbReference type="Proteomes" id="UP000235388"/>
    </source>
</evidence>
<comment type="caution">
    <text evidence="3">The sequence shown here is derived from an EMBL/GenBank/DDBJ whole genome shotgun (WGS) entry which is preliminary data.</text>
</comment>
<dbReference type="AlphaFoldDB" id="A0A2N5VI61"/>
<feature type="domain" description="AB hydrolase-1" evidence="2">
    <location>
        <begin position="10"/>
        <end position="240"/>
    </location>
</feature>
<proteinExistence type="predicted"/>
<dbReference type="Proteomes" id="UP000235392">
    <property type="component" value="Unassembled WGS sequence"/>
</dbReference>
<accession>A0A2N5VI61</accession>
<dbReference type="Pfam" id="PF12697">
    <property type="entry name" value="Abhydrolase_6"/>
    <property type="match status" value="1"/>
</dbReference>
<dbReference type="Gene3D" id="3.40.50.1820">
    <property type="entry name" value="alpha/beta hydrolase"/>
    <property type="match status" value="1"/>
</dbReference>
<dbReference type="InterPro" id="IPR052897">
    <property type="entry name" value="Sec-Metab_Biosynth_Hydrolase"/>
</dbReference>
<sequence>MSKPKAPVLFLVAGAWHGSWMFDSVVIGLTEAGYTTTTIQLPSTGERSGLPQGERDDVEYIRCQISKEIDKGSHVAIVCHSYAGVPTCDAVKGLGINERQQKQQIGGVCSLIFVAAFVLRTGISVGEFNGRHQQAKFHYQDGLIWPAGPENLFYNDLPRGLAVELSHLLQPHSAGTFSSPLDHEAYRFIPSSYLICTMDNAIPLAAQEEMLADKLRYFLLVERLASGHLPFISRPQETVKFIAKTLELVRTRQDTPSLPKIF</sequence>
<feature type="chain" id="PRO_5015084040" description="AB hydrolase-1 domain-containing protein" evidence="1">
    <location>
        <begin position="22"/>
        <end position="262"/>
    </location>
</feature>
<name>A0A2N5VI61_9BASI</name>
<evidence type="ECO:0000256" key="1">
    <source>
        <dbReference type="SAM" id="SignalP"/>
    </source>
</evidence>
<dbReference type="SUPFAM" id="SSF53474">
    <property type="entry name" value="alpha/beta-Hydrolases"/>
    <property type="match status" value="1"/>
</dbReference>
<dbReference type="PANTHER" id="PTHR37017">
    <property type="entry name" value="AB HYDROLASE-1 DOMAIN-CONTAINING PROTEIN-RELATED"/>
    <property type="match status" value="1"/>
</dbReference>
<evidence type="ECO:0000313" key="6">
    <source>
        <dbReference type="Proteomes" id="UP000235392"/>
    </source>
</evidence>